<dbReference type="SUPFAM" id="SSF53955">
    <property type="entry name" value="Lysozyme-like"/>
    <property type="match status" value="1"/>
</dbReference>
<dbReference type="Proteomes" id="UP000662986">
    <property type="component" value="Plasmid unnamed2"/>
</dbReference>
<protein>
    <submittedName>
        <fullName evidence="6">Peptidoglycan DD-metalloendopeptidase family protein</fullName>
    </submittedName>
</protein>
<organism evidence="6 7">
    <name type="scientific">Rhodococcus pseudokoreensis</name>
    <dbReference type="NCBI Taxonomy" id="2811421"/>
    <lineage>
        <taxon>Bacteria</taxon>
        <taxon>Bacillati</taxon>
        <taxon>Actinomycetota</taxon>
        <taxon>Actinomycetes</taxon>
        <taxon>Mycobacteriales</taxon>
        <taxon>Nocardiaceae</taxon>
        <taxon>Rhodococcus</taxon>
    </lineage>
</organism>
<dbReference type="Gene3D" id="3.90.1720.10">
    <property type="entry name" value="endopeptidase domain like (from Nostoc punctiforme)"/>
    <property type="match status" value="1"/>
</dbReference>
<dbReference type="InterPro" id="IPR011055">
    <property type="entry name" value="Dup_hybrid_motif"/>
</dbReference>
<evidence type="ECO:0000313" key="6">
    <source>
        <dbReference type="EMBL" id="QSE87940.1"/>
    </source>
</evidence>
<dbReference type="Gene3D" id="2.70.70.10">
    <property type="entry name" value="Glucose Permease (Domain IIA)"/>
    <property type="match status" value="1"/>
</dbReference>
<dbReference type="Pfam" id="PF13406">
    <property type="entry name" value="SLT_2"/>
    <property type="match status" value="1"/>
</dbReference>
<evidence type="ECO:0000256" key="1">
    <source>
        <dbReference type="ARBA" id="ARBA00007074"/>
    </source>
</evidence>
<dbReference type="InterPro" id="IPR031304">
    <property type="entry name" value="SLT_2"/>
</dbReference>
<dbReference type="EMBL" id="CP070617">
    <property type="protein sequence ID" value="QSE87940.1"/>
    <property type="molecule type" value="Genomic_DNA"/>
</dbReference>
<evidence type="ECO:0000259" key="5">
    <source>
        <dbReference type="PROSITE" id="PS51935"/>
    </source>
</evidence>
<evidence type="ECO:0000313" key="7">
    <source>
        <dbReference type="Proteomes" id="UP000662986"/>
    </source>
</evidence>
<sequence>MTWKAFVAVVAAIAAGLFGLIVLGSGSDPAETNCLPAPGRGAPTAPGSVVFPMREGTYQVSSPYGPRDGDLHEGTDFAAPLGTPIYAAADGTVAVAGPASGFGQWIVLDSTVNGQPISTVYGHMAPDGVLVKTGDKVTAGQQIAAVGNGGTSTGPHLHFEVWQGSRITGGESTDPIPWLSRATEPTGTIESPVRLAAAISPAPSSGVGCGRPVGGSGLNVEALLADFPAAAPFVPWILKYAGKCPETTPPIVAAQIRNESGGFQVNVTNPKSGAQGPTQFMPATWATKGIDGDGDGKADPFSIADAVASQVSYDCELADLAKKDMTAGKVTGDITALMLSYYNCGPGSSQSAGGVCQNTETQNYVTDIPKWAQKWSAETGSTGGPFGEQVLAAARRWLGTPYAWGGGDENGPTRGKQDGGVADSFGDFNKIGFDCSGLVMYAVAAASGKAIILPHQDQSQIDSPAGTPVASAADLRPGDIIQPHSGHIFIWVGDNTVIEAPESGGVVQERHWEPPASGLSAKRFG</sequence>
<reference evidence="6 7" key="2">
    <citation type="journal article" date="2022" name="Arch. Microbiol.">
        <title>Rhodococcus pseudokoreensis sp. nov. isolated from the rhizosphere of young M26 apple rootstocks.</title>
        <authorList>
            <person name="Kampfer P."/>
            <person name="Glaeser S.P."/>
            <person name="Blom J."/>
            <person name="Wolf J."/>
            <person name="Benning S."/>
            <person name="Schloter M."/>
            <person name="Neumann-Schaal M."/>
        </authorList>
    </citation>
    <scope>NUCLEOTIDE SEQUENCE [LARGE SCALE GENOMIC DNA]</scope>
    <source>
        <strain evidence="6 7">R79</strain>
    </source>
</reference>
<keyword evidence="2" id="KW-0645">Protease</keyword>
<dbReference type="InterPro" id="IPR023346">
    <property type="entry name" value="Lysozyme-like_dom_sf"/>
</dbReference>
<dbReference type="SUPFAM" id="SSF51261">
    <property type="entry name" value="Duplicated hybrid motif"/>
    <property type="match status" value="1"/>
</dbReference>
<dbReference type="PANTHER" id="PTHR21666:SF270">
    <property type="entry name" value="MUREIN HYDROLASE ACTIVATOR ENVC"/>
    <property type="match status" value="1"/>
</dbReference>
<dbReference type="Pfam" id="PF01551">
    <property type="entry name" value="Peptidase_M23"/>
    <property type="match status" value="1"/>
</dbReference>
<comment type="similarity">
    <text evidence="1">Belongs to the peptidase C40 family.</text>
</comment>
<evidence type="ECO:0000256" key="4">
    <source>
        <dbReference type="ARBA" id="ARBA00022807"/>
    </source>
</evidence>
<evidence type="ECO:0000256" key="2">
    <source>
        <dbReference type="ARBA" id="ARBA00022670"/>
    </source>
</evidence>
<proteinExistence type="inferred from homology"/>
<dbReference type="PANTHER" id="PTHR21666">
    <property type="entry name" value="PEPTIDASE-RELATED"/>
    <property type="match status" value="1"/>
</dbReference>
<keyword evidence="3" id="KW-0378">Hydrolase</keyword>
<dbReference type="PROSITE" id="PS51935">
    <property type="entry name" value="NLPC_P60"/>
    <property type="match status" value="1"/>
</dbReference>
<dbReference type="InterPro" id="IPR016047">
    <property type="entry name" value="M23ase_b-sheet_dom"/>
</dbReference>
<reference evidence="6 7" key="1">
    <citation type="journal article" date="2021" name="Microbiol. Resour. Announc.">
        <title>Complete Genome Sequences of Two Rhodococcus sp. Strains with Large and Linear Chromosomes, Isolated from Apple Rhizosphere.</title>
        <authorList>
            <person name="Benning S."/>
            <person name="Brugnone N."/>
            <person name="Siani R."/>
            <person name="Kublik S."/>
            <person name="Schloter M."/>
            <person name="Rad V."/>
        </authorList>
    </citation>
    <scope>NUCLEOTIDE SEQUENCE [LARGE SCALE GENOMIC DNA]</scope>
    <source>
        <strain evidence="6 7">R79</strain>
    </source>
</reference>
<dbReference type="InterPro" id="IPR050570">
    <property type="entry name" value="Cell_wall_metabolism_enzyme"/>
</dbReference>
<geneLocation type="plasmid" evidence="6 7">
    <name>unnamed2</name>
</geneLocation>
<gene>
    <name evidence="6" type="ORF">JWS13_04320</name>
</gene>
<keyword evidence="6" id="KW-0614">Plasmid</keyword>
<dbReference type="RefSeq" id="WP_206004700.1">
    <property type="nucleotide sequence ID" value="NZ_CP070617.1"/>
</dbReference>
<dbReference type="InterPro" id="IPR038765">
    <property type="entry name" value="Papain-like_cys_pep_sf"/>
</dbReference>
<feature type="domain" description="NlpC/P60" evidence="5">
    <location>
        <begin position="384"/>
        <end position="525"/>
    </location>
</feature>
<keyword evidence="4" id="KW-0788">Thiol protease</keyword>
<keyword evidence="7" id="KW-1185">Reference proteome</keyword>
<accession>A0A974ZRR4</accession>
<name>A0A974ZRR4_9NOCA</name>
<dbReference type="InterPro" id="IPR000064">
    <property type="entry name" value="NLP_P60_dom"/>
</dbReference>
<dbReference type="Gene3D" id="1.10.530.10">
    <property type="match status" value="1"/>
</dbReference>
<evidence type="ECO:0000256" key="3">
    <source>
        <dbReference type="ARBA" id="ARBA00022801"/>
    </source>
</evidence>
<dbReference type="CDD" id="cd13399">
    <property type="entry name" value="Slt35-like"/>
    <property type="match status" value="1"/>
</dbReference>
<dbReference type="CDD" id="cd12797">
    <property type="entry name" value="M23_peptidase"/>
    <property type="match status" value="1"/>
</dbReference>
<dbReference type="Pfam" id="PF00877">
    <property type="entry name" value="NLPC_P60"/>
    <property type="match status" value="1"/>
</dbReference>
<dbReference type="SUPFAM" id="SSF54001">
    <property type="entry name" value="Cysteine proteinases"/>
    <property type="match status" value="1"/>
</dbReference>